<keyword evidence="3 9" id="KW-0808">Transferase</keyword>
<dbReference type="Pfam" id="PF03567">
    <property type="entry name" value="Sulfotransfer_2"/>
    <property type="match status" value="1"/>
</dbReference>
<keyword evidence="11" id="KW-1185">Reference proteome</keyword>
<dbReference type="AlphaFoldDB" id="A0A8B7ZB36"/>
<dbReference type="InterPro" id="IPR018011">
    <property type="entry name" value="Carb_sulfotrans_8-10"/>
</dbReference>
<protein>
    <recommendedName>
        <fullName evidence="9">Carbohydrate sulfotransferase</fullName>
        <ecNumber evidence="9">2.8.2.-</ecNumber>
    </recommendedName>
</protein>
<dbReference type="PANTHER" id="PTHR12137">
    <property type="entry name" value="CARBOHYDRATE SULFOTRANSFERASE"/>
    <property type="match status" value="1"/>
</dbReference>
<sequence length="414" mass="48247">MSTVAGVVLRQRCHCLCLAGLVVGFVVLCVFYLHVQADSNVATHPYKHTFDDEELLLMSLEATEGMTATIDHFNGTVYSGPSKQDANSNHSQPRRGQIEVPSPQANQQNTTLYRFKHWKETQQSRVKTIRDVCLKQHGELPSNQGTLGKPHPQLSTNRTSTLTSRTLKHIFVSDKHRFMYCYIPKVASTSWKRVMMFLNDNQLNIDDIPAREAHSRNRLKTLINFPLKERAWRLRTYKKFMFVRNPVSRIVSAYRNKFENLEVYRKATLIGIRRYGKYIVNKYRRNATLSEIQTGENVTWSEWIEYLTNQAEESNFFDHWMQMSKLCSPCNVSYDFIGKLETFSDDADYIMNVLNLTDVIVNFPGRENSHPTNSSIDVAKSYFEQVSKRKRRALWNIYEPDFQMFGYEKPDFLD</sequence>
<name>A0A8B7ZB36_ACAPL</name>
<feature type="region of interest" description="Disordered" evidence="10">
    <location>
        <begin position="77"/>
        <end position="104"/>
    </location>
</feature>
<evidence type="ECO:0000256" key="5">
    <source>
        <dbReference type="ARBA" id="ARBA00022989"/>
    </source>
</evidence>
<reference evidence="12 13" key="1">
    <citation type="submission" date="2025-04" db="UniProtKB">
        <authorList>
            <consortium name="RefSeq"/>
        </authorList>
    </citation>
    <scope>IDENTIFICATION</scope>
</reference>
<keyword evidence="4 9" id="KW-0812">Transmembrane</keyword>
<evidence type="ECO:0000256" key="8">
    <source>
        <dbReference type="ARBA" id="ARBA00023180"/>
    </source>
</evidence>
<comment type="subcellular location">
    <subcellularLocation>
        <location evidence="1 9">Golgi apparatus membrane</location>
        <topology evidence="1 9">Single-pass type II membrane protein</topology>
    </subcellularLocation>
</comment>
<feature type="compositionally biased region" description="Polar residues" evidence="10">
    <location>
        <begin position="77"/>
        <end position="91"/>
    </location>
</feature>
<evidence type="ECO:0000256" key="1">
    <source>
        <dbReference type="ARBA" id="ARBA00004323"/>
    </source>
</evidence>
<accession>A0A8B7ZB36</accession>
<evidence type="ECO:0000256" key="7">
    <source>
        <dbReference type="ARBA" id="ARBA00023136"/>
    </source>
</evidence>
<dbReference type="KEGG" id="aplc:110985810"/>
<keyword evidence="7 9" id="KW-0472">Membrane</keyword>
<evidence type="ECO:0000256" key="2">
    <source>
        <dbReference type="ARBA" id="ARBA00006339"/>
    </source>
</evidence>
<dbReference type="Proteomes" id="UP000694845">
    <property type="component" value="Unplaced"/>
</dbReference>
<keyword evidence="6 9" id="KW-0333">Golgi apparatus</keyword>
<dbReference type="InterPro" id="IPR005331">
    <property type="entry name" value="Sulfotransferase"/>
</dbReference>
<evidence type="ECO:0000313" key="12">
    <source>
        <dbReference type="RefSeq" id="XP_022102862.1"/>
    </source>
</evidence>
<feature type="transmembrane region" description="Helical" evidence="9">
    <location>
        <begin position="12"/>
        <end position="35"/>
    </location>
</feature>
<keyword evidence="5 9" id="KW-1133">Transmembrane helix</keyword>
<dbReference type="GeneID" id="110985810"/>
<evidence type="ECO:0000313" key="13">
    <source>
        <dbReference type="RefSeq" id="XP_022102863.1"/>
    </source>
</evidence>
<keyword evidence="9" id="KW-0119">Carbohydrate metabolism</keyword>
<evidence type="ECO:0000256" key="3">
    <source>
        <dbReference type="ARBA" id="ARBA00022679"/>
    </source>
</evidence>
<gene>
    <name evidence="12 13" type="primary">LOC110985810</name>
</gene>
<keyword evidence="8 9" id="KW-0325">Glycoprotein</keyword>
<comment type="similarity">
    <text evidence="2 9">Belongs to the sulfotransferase 2 family.</text>
</comment>
<dbReference type="RefSeq" id="XP_022102862.1">
    <property type="nucleotide sequence ID" value="XM_022247170.1"/>
</dbReference>
<evidence type="ECO:0000256" key="6">
    <source>
        <dbReference type="ARBA" id="ARBA00023034"/>
    </source>
</evidence>
<dbReference type="RefSeq" id="XP_022102863.1">
    <property type="nucleotide sequence ID" value="XM_022247171.1"/>
</dbReference>
<dbReference type="PANTHER" id="PTHR12137:SF54">
    <property type="entry name" value="CARBOHYDRATE SULFOTRANSFERASE"/>
    <property type="match status" value="1"/>
</dbReference>
<dbReference type="GO" id="GO:0000139">
    <property type="term" value="C:Golgi membrane"/>
    <property type="evidence" value="ECO:0007669"/>
    <property type="project" value="UniProtKB-SubCell"/>
</dbReference>
<evidence type="ECO:0000256" key="4">
    <source>
        <dbReference type="ARBA" id="ARBA00022692"/>
    </source>
</evidence>
<keyword evidence="9" id="KW-0735">Signal-anchor</keyword>
<evidence type="ECO:0000256" key="9">
    <source>
        <dbReference type="RuleBase" id="RU364020"/>
    </source>
</evidence>
<dbReference type="GO" id="GO:0016051">
    <property type="term" value="P:carbohydrate biosynthetic process"/>
    <property type="evidence" value="ECO:0007669"/>
    <property type="project" value="InterPro"/>
</dbReference>
<organism evidence="11 13">
    <name type="scientific">Acanthaster planci</name>
    <name type="common">Crown-of-thorns starfish</name>
    <dbReference type="NCBI Taxonomy" id="133434"/>
    <lineage>
        <taxon>Eukaryota</taxon>
        <taxon>Metazoa</taxon>
        <taxon>Echinodermata</taxon>
        <taxon>Eleutherozoa</taxon>
        <taxon>Asterozoa</taxon>
        <taxon>Asteroidea</taxon>
        <taxon>Valvatacea</taxon>
        <taxon>Valvatida</taxon>
        <taxon>Acanthasteridae</taxon>
        <taxon>Acanthaster</taxon>
    </lineage>
</organism>
<proteinExistence type="inferred from homology"/>
<evidence type="ECO:0000313" key="11">
    <source>
        <dbReference type="Proteomes" id="UP000694845"/>
    </source>
</evidence>
<dbReference type="EC" id="2.8.2.-" evidence="9"/>
<dbReference type="InterPro" id="IPR027417">
    <property type="entry name" value="P-loop_NTPase"/>
</dbReference>
<dbReference type="Gene3D" id="3.40.50.300">
    <property type="entry name" value="P-loop containing nucleotide triphosphate hydrolases"/>
    <property type="match status" value="1"/>
</dbReference>
<dbReference type="GO" id="GO:0008146">
    <property type="term" value="F:sulfotransferase activity"/>
    <property type="evidence" value="ECO:0007669"/>
    <property type="project" value="InterPro"/>
</dbReference>
<dbReference type="OrthoDB" id="2019940at2759"/>
<evidence type="ECO:0000256" key="10">
    <source>
        <dbReference type="SAM" id="MobiDB-lite"/>
    </source>
</evidence>